<name>G4CNK6_9NEIS</name>
<comment type="caution">
    <text evidence="1">The sequence shown here is derived from an EMBL/GenBank/DDBJ whole genome shotgun (WGS) entry which is preliminary data.</text>
</comment>
<dbReference type="EMBL" id="AGAZ01000028">
    <property type="protein sequence ID" value="EGZ49354.1"/>
    <property type="molecule type" value="Genomic_DNA"/>
</dbReference>
<dbReference type="Proteomes" id="UP000005336">
    <property type="component" value="Unassembled WGS sequence"/>
</dbReference>
<keyword evidence="2" id="KW-1185">Reference proteome</keyword>
<dbReference type="PATRIC" id="fig|1030841.3.peg.657"/>
<accession>G4CNK6</accession>
<dbReference type="HOGENOM" id="CLU_3236593_0_0_4"/>
<sequence>MCLYPSLPFKDFKECCFRPAFDACLKKSCEPTDYRNGILGFHA</sequence>
<gene>
    <name evidence="1" type="ORF">HMPREF9370_0665</name>
</gene>
<reference evidence="1 2" key="1">
    <citation type="submission" date="2011-06" db="EMBL/GenBank/DDBJ databases">
        <authorList>
            <person name="Muzny D."/>
            <person name="Qin X."/>
            <person name="Deng J."/>
            <person name="Jiang H."/>
            <person name="Liu Y."/>
            <person name="Qu J."/>
            <person name="Song X.-Z."/>
            <person name="Zhang L."/>
            <person name="Thornton R."/>
            <person name="Coyle M."/>
            <person name="Francisco L."/>
            <person name="Jackson L."/>
            <person name="Javaid M."/>
            <person name="Korchina V."/>
            <person name="Kovar C."/>
            <person name="Mata R."/>
            <person name="Mathew T."/>
            <person name="Ngo R."/>
            <person name="Nguyen L."/>
            <person name="Nguyen N."/>
            <person name="Okwuonu G."/>
            <person name="Ongeri F."/>
            <person name="Pham C."/>
            <person name="Simmons D."/>
            <person name="Wilczek-Boney K."/>
            <person name="Hale W."/>
            <person name="Jakkamsetti A."/>
            <person name="Pham P."/>
            <person name="Ruth R."/>
            <person name="San Lucas F."/>
            <person name="Warren J."/>
            <person name="Zhang J."/>
            <person name="Zhao Z."/>
            <person name="Zhou C."/>
            <person name="Zhu D."/>
            <person name="Lee S."/>
            <person name="Bess C."/>
            <person name="Blankenburg K."/>
            <person name="Forbes L."/>
            <person name="Fu Q."/>
            <person name="Gubbala S."/>
            <person name="Hirani K."/>
            <person name="Jayaseelan J.C."/>
            <person name="Lara F."/>
            <person name="Munidasa M."/>
            <person name="Palculict T."/>
            <person name="Patil S."/>
            <person name="Pu L.-L."/>
            <person name="Saada N."/>
            <person name="Tang L."/>
            <person name="Weissenberger G."/>
            <person name="Zhu Y."/>
            <person name="Hemphill L."/>
            <person name="Shang Y."/>
            <person name="Youmans B."/>
            <person name="Ayvaz T."/>
            <person name="Ross M."/>
            <person name="Santibanez J."/>
            <person name="Aqrawi P."/>
            <person name="Gross S."/>
            <person name="Joshi V."/>
            <person name="Fowler G."/>
            <person name="Nazareth L."/>
            <person name="Reid J."/>
            <person name="Worley K."/>
            <person name="Petrosino J."/>
            <person name="Highlander S."/>
            <person name="Gibbs R."/>
        </authorList>
    </citation>
    <scope>NUCLEOTIDE SEQUENCE [LARGE SCALE GENOMIC DNA]</scope>
    <source>
        <strain evidence="1 2">9715</strain>
    </source>
</reference>
<evidence type="ECO:0000313" key="1">
    <source>
        <dbReference type="EMBL" id="EGZ49354.1"/>
    </source>
</evidence>
<protein>
    <submittedName>
        <fullName evidence="1">Uncharacterized protein</fullName>
    </submittedName>
</protein>
<evidence type="ECO:0000313" key="2">
    <source>
        <dbReference type="Proteomes" id="UP000005336"/>
    </source>
</evidence>
<organism evidence="1 2">
    <name type="scientific">Neisseria wadsworthii 9715</name>
    <dbReference type="NCBI Taxonomy" id="1030841"/>
    <lineage>
        <taxon>Bacteria</taxon>
        <taxon>Pseudomonadati</taxon>
        <taxon>Pseudomonadota</taxon>
        <taxon>Betaproteobacteria</taxon>
        <taxon>Neisseriales</taxon>
        <taxon>Neisseriaceae</taxon>
        <taxon>Neisseria</taxon>
    </lineage>
</organism>
<dbReference type="STRING" id="1030841.HMPREF9370_0665"/>
<dbReference type="AlphaFoldDB" id="G4CNK6"/>
<proteinExistence type="predicted"/>